<keyword evidence="1" id="KW-0472">Membrane</keyword>
<evidence type="ECO:0000256" key="1">
    <source>
        <dbReference type="SAM" id="Phobius"/>
    </source>
</evidence>
<keyword evidence="1" id="KW-1133">Transmembrane helix</keyword>
<keyword evidence="4" id="KW-1185">Reference proteome</keyword>
<name>A0ABY0IJP9_9BACT</name>
<dbReference type="RefSeq" id="WP_114705658.1">
    <property type="nucleotide sequence ID" value="NZ_QDKL01000001.1"/>
</dbReference>
<feature type="domain" description="FecR protein" evidence="2">
    <location>
        <begin position="78"/>
        <end position="171"/>
    </location>
</feature>
<dbReference type="InterPro" id="IPR006860">
    <property type="entry name" value="FecR"/>
</dbReference>
<dbReference type="Pfam" id="PF04773">
    <property type="entry name" value="FecR"/>
    <property type="match status" value="1"/>
</dbReference>
<evidence type="ECO:0000313" key="4">
    <source>
        <dbReference type="Proteomes" id="UP000443582"/>
    </source>
</evidence>
<feature type="transmembrane region" description="Helical" evidence="1">
    <location>
        <begin position="12"/>
        <end position="30"/>
    </location>
</feature>
<proteinExistence type="predicted"/>
<dbReference type="EMBL" id="QDKL01000001">
    <property type="protein sequence ID" value="RZF22714.1"/>
    <property type="molecule type" value="Genomic_DNA"/>
</dbReference>
<organism evidence="3 4">
    <name type="scientific">Halobacteriovorax vibrionivorans</name>
    <dbReference type="NCBI Taxonomy" id="2152716"/>
    <lineage>
        <taxon>Bacteria</taxon>
        <taxon>Pseudomonadati</taxon>
        <taxon>Bdellovibrionota</taxon>
        <taxon>Bacteriovoracia</taxon>
        <taxon>Bacteriovoracales</taxon>
        <taxon>Halobacteriovoraceae</taxon>
        <taxon>Halobacteriovorax</taxon>
    </lineage>
</organism>
<keyword evidence="1" id="KW-0812">Transmembrane</keyword>
<accession>A0ABY0IJP9</accession>
<gene>
    <name evidence="3" type="ORF">DAY19_02775</name>
</gene>
<sequence>MNKLKSSHFNAFEIMLAVSGSVLVLLGIYLSQNLSKVDQISSELIIVGDTTDGRAKRKTERSFSWSEINNQETVFNNDQIFTSSNQTLNILLENKSSLEINPNSLVRVVINESKGLDLNIDQGTLKVDASETKQVLRINRGNSVVEVAKGGVVKLEKLNEENYGVKLLKGEASVINLLDEHKAKLDLKEGESTLVNSNSPSFTPEGISLAEGERLVATPKIKREEKKTIELNEKFDIGKIKQVYVKAVNDSAQPFVIDVKNKGFNVSLLKAGKYFVSTSPDFQTIDSFEISDSKVKVEIISIIKSSEIDISKNDRVKLDESLISQNISEVYLKPSGQRTNVIKLKVTDGSFITAPLASGKYLISTSPGFEKVDSFKVIGAIDKIDSRSLFFDDEINLADTKKVSLNPNLMTSEKIPDEIYIRSVNNSEAPLKIKVEDGLVNLSQLAVGSYIVSSSPNFQSMEVINVSNNVANQKIVTQDIVDTKKSTKVELNDISQIQKPTHVFVKPANSNLAPIKLSVIENKFDITTLASGKYIVATTQAFKAIDSFDILPSNDDIGSRVKETQQYTSFLETDEVDLLTQDKVTLKKKSTQLDSSHIYLKSTSLGSDVLTKISKLPITNGSFDISSLSFGKYIVSTSPDFSEFDSLDVVANKMDPIALKSKTIDYEKPVEVKLNIRKGIKSKVIIEYPDIKKKTEYVVSDNDFSFPSFDQENINVTVLPLVSVGAASVIPNISTANTSPNAKSISSNLAYEKKLNLKLENPYQLKEIKSKSLEDKIVTSININRPLIAPSHTVKLVEKASGALVPLSVGKDGGFESTNLKSGKYNLAVVNEESKVKLLSKEIKIDEAVLIKKKTVKNKQNVIVSSFSWDSPDTSSKPLEQSENKESYIVEVFDTANSLIMKKEVKQNSIDFESKDMSDYKIKVSKIEEGKKKALGEKEFKVKPPKNINPEEVKKYVMKYDSKNLCYRVTLPSYLTASKYFVEIYRDVQMTKIVREIWSNSSSFCWRSNRDGKYFFRYKYIDYWGSGSKYSDISEIIFPISPLTDF</sequence>
<comment type="caution">
    <text evidence="3">The sequence shown here is derived from an EMBL/GenBank/DDBJ whole genome shotgun (WGS) entry which is preliminary data.</text>
</comment>
<evidence type="ECO:0000313" key="3">
    <source>
        <dbReference type="EMBL" id="RZF22714.1"/>
    </source>
</evidence>
<reference evidence="4" key="1">
    <citation type="journal article" date="2019" name="Int. J. Syst. Evol. Microbiol.">
        <title>Halobacteriovorax valvorus sp. nov., a novel prokaryotic predator isolated from coastal seawater of China.</title>
        <authorList>
            <person name="Chen M.-X."/>
        </authorList>
    </citation>
    <scope>NUCLEOTIDE SEQUENCE [LARGE SCALE GENOMIC DNA]</scope>
    <source>
        <strain evidence="4">BL9</strain>
    </source>
</reference>
<dbReference type="Proteomes" id="UP000443582">
    <property type="component" value="Unassembled WGS sequence"/>
</dbReference>
<evidence type="ECO:0000259" key="2">
    <source>
        <dbReference type="Pfam" id="PF04773"/>
    </source>
</evidence>
<protein>
    <recommendedName>
        <fullName evidence="2">FecR protein domain-containing protein</fullName>
    </recommendedName>
</protein>